<reference evidence="2 3" key="1">
    <citation type="submission" date="2019-03" db="EMBL/GenBank/DDBJ databases">
        <title>Draft genome sequences of novel Actinobacteria.</title>
        <authorList>
            <person name="Sahin N."/>
            <person name="Ay H."/>
            <person name="Saygin H."/>
        </authorList>
    </citation>
    <scope>NUCLEOTIDE SEQUENCE [LARGE SCALE GENOMIC DNA]</scope>
    <source>
        <strain evidence="2 3">H3C3</strain>
    </source>
</reference>
<feature type="domain" description="Aminoglycoside phosphotransferase" evidence="1">
    <location>
        <begin position="87"/>
        <end position="263"/>
    </location>
</feature>
<dbReference type="RefSeq" id="WP_131890148.1">
    <property type="nucleotide sequence ID" value="NZ_SMKU01000020.1"/>
</dbReference>
<dbReference type="InterPro" id="IPR002575">
    <property type="entry name" value="Aminoglycoside_PTrfase"/>
</dbReference>
<dbReference type="InterPro" id="IPR011009">
    <property type="entry name" value="Kinase-like_dom_sf"/>
</dbReference>
<dbReference type="Gene3D" id="3.90.1200.10">
    <property type="match status" value="1"/>
</dbReference>
<proteinExistence type="predicted"/>
<keyword evidence="3" id="KW-1185">Reference proteome</keyword>
<gene>
    <name evidence="2" type="ORF">E1298_07035</name>
</gene>
<name>A0A4R5C5R1_9ACTN</name>
<dbReference type="SUPFAM" id="SSF56112">
    <property type="entry name" value="Protein kinase-like (PK-like)"/>
    <property type="match status" value="1"/>
</dbReference>
<dbReference type="OrthoDB" id="9797603at2"/>
<evidence type="ECO:0000313" key="3">
    <source>
        <dbReference type="Proteomes" id="UP000294513"/>
    </source>
</evidence>
<organism evidence="2 3">
    <name type="scientific">Actinomadura rubrisoli</name>
    <dbReference type="NCBI Taxonomy" id="2530368"/>
    <lineage>
        <taxon>Bacteria</taxon>
        <taxon>Bacillati</taxon>
        <taxon>Actinomycetota</taxon>
        <taxon>Actinomycetes</taxon>
        <taxon>Streptosporangiales</taxon>
        <taxon>Thermomonosporaceae</taxon>
        <taxon>Actinomadura</taxon>
    </lineage>
</organism>
<accession>A0A4R5C5R1</accession>
<dbReference type="AlphaFoldDB" id="A0A4R5C5R1"/>
<dbReference type="EMBL" id="SMKU01000020">
    <property type="protein sequence ID" value="TDD94345.1"/>
    <property type="molecule type" value="Genomic_DNA"/>
</dbReference>
<sequence length="381" mass="41550">MVLGLSELTGYLLDRQHVHPDAVVDGGLGMVDASSRHSNVIVRADPAVGLFIKQGRSDPVQPVTGWTGPGTTAHEAAVYALLDSLPRRHPSSGASVPVPRCLGFDADHGVLVLELFPDASDLLTHHARTRRFPVTLGTRLGAALADLHEHATGPARERPSEFPGHLPWALRLDRPGTAFYRQMSNAGIGLVRIVQSSPELRAALAELRAGWRTDAFIHHDLKLDNCVVLAAGTSGRHTRLALVDWELGNLGDACWDTGSIFSSYLHHWLISFPLTGSEQPDHYLDQARFPLGRMHNAMRAFWATYVRARGWDAETADAALIRSVRYAGARLLQTACERTKPLSRVSTVVVCLTQLAENVLARPEEAAEHLLGLSPREGSDE</sequence>
<dbReference type="Proteomes" id="UP000294513">
    <property type="component" value="Unassembled WGS sequence"/>
</dbReference>
<comment type="caution">
    <text evidence="2">The sequence shown here is derived from an EMBL/GenBank/DDBJ whole genome shotgun (WGS) entry which is preliminary data.</text>
</comment>
<evidence type="ECO:0000259" key="1">
    <source>
        <dbReference type="Pfam" id="PF01636"/>
    </source>
</evidence>
<dbReference type="Pfam" id="PF01636">
    <property type="entry name" value="APH"/>
    <property type="match status" value="1"/>
</dbReference>
<evidence type="ECO:0000313" key="2">
    <source>
        <dbReference type="EMBL" id="TDD94345.1"/>
    </source>
</evidence>
<protein>
    <recommendedName>
        <fullName evidence="1">Aminoglycoside phosphotransferase domain-containing protein</fullName>
    </recommendedName>
</protein>